<keyword evidence="1" id="KW-0238">DNA-binding</keyword>
<sequence>MDRQITNLAKMRRKANLTIDDLARLVSTSKQTIMKLESGSGVQLNIMLRISVIFDVPVEELLKPSVIAQKNQEPLNETKTMNIVKEMRAARKLSQPKLAEKIGISKQAIINAEKRISTHEVSYSIAEKIANGLGFNISDLFFIVDKDLPPEQLETIMNCRISKLLERLK</sequence>
<evidence type="ECO:0000259" key="2">
    <source>
        <dbReference type="PROSITE" id="PS50943"/>
    </source>
</evidence>
<dbReference type="AlphaFoldDB" id="A0A2W3Z2Y8"/>
<dbReference type="Pfam" id="PF01381">
    <property type="entry name" value="HTH_3"/>
    <property type="match status" value="2"/>
</dbReference>
<organism evidence="3 4">
    <name type="scientific">Enterococcus plantarum</name>
    <dbReference type="NCBI Taxonomy" id="1077675"/>
    <lineage>
        <taxon>Bacteria</taxon>
        <taxon>Bacillati</taxon>
        <taxon>Bacillota</taxon>
        <taxon>Bacilli</taxon>
        <taxon>Lactobacillales</taxon>
        <taxon>Enterococcaceae</taxon>
        <taxon>Enterococcus</taxon>
    </lineage>
</organism>
<dbReference type="PANTHER" id="PTHR46558">
    <property type="entry name" value="TRACRIPTIONAL REGULATORY PROTEIN-RELATED-RELATED"/>
    <property type="match status" value="1"/>
</dbReference>
<feature type="domain" description="HTH cro/C1-type" evidence="2">
    <location>
        <begin position="84"/>
        <end position="140"/>
    </location>
</feature>
<dbReference type="SUPFAM" id="SSF47413">
    <property type="entry name" value="lambda repressor-like DNA-binding domains"/>
    <property type="match status" value="2"/>
</dbReference>
<dbReference type="GO" id="GO:0003677">
    <property type="term" value="F:DNA binding"/>
    <property type="evidence" value="ECO:0007669"/>
    <property type="project" value="UniProtKB-KW"/>
</dbReference>
<dbReference type="SMART" id="SM00530">
    <property type="entry name" value="HTH_XRE"/>
    <property type="match status" value="2"/>
</dbReference>
<evidence type="ECO:0000313" key="4">
    <source>
        <dbReference type="Proteomes" id="UP000249828"/>
    </source>
</evidence>
<comment type="caution">
    <text evidence="3">The sequence shown here is derived from an EMBL/GenBank/DDBJ whole genome shotgun (WGS) entry which is preliminary data.</text>
</comment>
<protein>
    <recommendedName>
        <fullName evidence="2">HTH cro/C1-type domain-containing protein</fullName>
    </recommendedName>
</protein>
<dbReference type="RefSeq" id="WP_111248346.1">
    <property type="nucleotide sequence ID" value="NZ_PIEU01000100.1"/>
</dbReference>
<dbReference type="PROSITE" id="PS50943">
    <property type="entry name" value="HTH_CROC1"/>
    <property type="match status" value="2"/>
</dbReference>
<dbReference type="EMBL" id="PIEU01000100">
    <property type="protein sequence ID" value="PZL71700.1"/>
    <property type="molecule type" value="Genomic_DNA"/>
</dbReference>
<dbReference type="Proteomes" id="UP000249828">
    <property type="component" value="Unassembled WGS sequence"/>
</dbReference>
<reference evidence="3 4" key="1">
    <citation type="submission" date="2017-11" db="EMBL/GenBank/DDBJ databases">
        <title>Draft genome sequence of Enterococcus plantarum TRW2 strain isolated from lettuce.</title>
        <authorList>
            <person name="Kim E.B."/>
            <person name="Marco M.L."/>
            <person name="Williams T.R."/>
            <person name="You I.H."/>
        </authorList>
    </citation>
    <scope>NUCLEOTIDE SEQUENCE [LARGE SCALE GENOMIC DNA]</scope>
    <source>
        <strain evidence="3 4">TRW2</strain>
    </source>
</reference>
<feature type="domain" description="HTH cro/C1-type" evidence="2">
    <location>
        <begin position="8"/>
        <end position="61"/>
    </location>
</feature>
<dbReference type="PANTHER" id="PTHR46558:SF11">
    <property type="entry name" value="HTH-TYPE TRANSCRIPTIONAL REGULATOR XRE"/>
    <property type="match status" value="1"/>
</dbReference>
<accession>A0A2W3Z2Y8</accession>
<dbReference type="Gene3D" id="1.10.260.40">
    <property type="entry name" value="lambda repressor-like DNA-binding domains"/>
    <property type="match status" value="2"/>
</dbReference>
<gene>
    <name evidence="3" type="ORF">CI088_11910</name>
</gene>
<proteinExistence type="predicted"/>
<dbReference type="CDD" id="cd00093">
    <property type="entry name" value="HTH_XRE"/>
    <property type="match status" value="2"/>
</dbReference>
<dbReference type="InterPro" id="IPR001387">
    <property type="entry name" value="Cro/C1-type_HTH"/>
</dbReference>
<keyword evidence="4" id="KW-1185">Reference proteome</keyword>
<name>A0A2W3Z2Y8_9ENTE</name>
<evidence type="ECO:0000313" key="3">
    <source>
        <dbReference type="EMBL" id="PZL71700.1"/>
    </source>
</evidence>
<dbReference type="InterPro" id="IPR010982">
    <property type="entry name" value="Lambda_DNA-bd_dom_sf"/>
</dbReference>
<evidence type="ECO:0000256" key="1">
    <source>
        <dbReference type="ARBA" id="ARBA00023125"/>
    </source>
</evidence>